<dbReference type="Proteomes" id="UP000092460">
    <property type="component" value="Unassembled WGS sequence"/>
</dbReference>
<evidence type="ECO:0000313" key="2">
    <source>
        <dbReference type="EnsemblMetazoa" id="GPPI040163-PA"/>
    </source>
</evidence>
<dbReference type="EMBL" id="JXJN01020257">
    <property type="status" value="NOT_ANNOTATED_CDS"/>
    <property type="molecule type" value="Genomic_DNA"/>
</dbReference>
<dbReference type="AlphaFoldDB" id="A0A1B0BTM3"/>
<reference evidence="2" key="2">
    <citation type="submission" date="2020-05" db="UniProtKB">
        <authorList>
            <consortium name="EnsemblMetazoa"/>
        </authorList>
    </citation>
    <scope>IDENTIFICATION</scope>
    <source>
        <strain evidence="2">IAEA</strain>
    </source>
</reference>
<reference evidence="3" key="1">
    <citation type="submission" date="2015-01" db="EMBL/GenBank/DDBJ databases">
        <authorList>
            <person name="Aksoy S."/>
            <person name="Warren W."/>
            <person name="Wilson R.K."/>
        </authorList>
    </citation>
    <scope>NUCLEOTIDE SEQUENCE [LARGE SCALE GENOMIC DNA]</scope>
    <source>
        <strain evidence="3">IAEA</strain>
    </source>
</reference>
<name>A0A1B0BTM3_9MUSC</name>
<organism evidence="2 3">
    <name type="scientific">Glossina palpalis gambiensis</name>
    <dbReference type="NCBI Taxonomy" id="67801"/>
    <lineage>
        <taxon>Eukaryota</taxon>
        <taxon>Metazoa</taxon>
        <taxon>Ecdysozoa</taxon>
        <taxon>Arthropoda</taxon>
        <taxon>Hexapoda</taxon>
        <taxon>Insecta</taxon>
        <taxon>Pterygota</taxon>
        <taxon>Neoptera</taxon>
        <taxon>Endopterygota</taxon>
        <taxon>Diptera</taxon>
        <taxon>Brachycera</taxon>
        <taxon>Muscomorpha</taxon>
        <taxon>Hippoboscoidea</taxon>
        <taxon>Glossinidae</taxon>
        <taxon>Glossina</taxon>
    </lineage>
</organism>
<evidence type="ECO:0000256" key="1">
    <source>
        <dbReference type="SAM" id="Phobius"/>
    </source>
</evidence>
<proteinExistence type="predicted"/>
<evidence type="ECO:0000313" key="3">
    <source>
        <dbReference type="Proteomes" id="UP000092460"/>
    </source>
</evidence>
<sequence>MGHYMESGRNLSIPTILLPTMAVDAVEVEPVVYAEGAGLGTRSTEYEPPAFPIFICVEMVLLPIAAALAAATAASASSSLELKFNSTCTSPVASPVT</sequence>
<accession>A0A1B0BTM3</accession>
<keyword evidence="1" id="KW-0812">Transmembrane</keyword>
<protein>
    <submittedName>
        <fullName evidence="2">Uncharacterized protein</fullName>
    </submittedName>
</protein>
<keyword evidence="1" id="KW-0472">Membrane</keyword>
<keyword evidence="3" id="KW-1185">Reference proteome</keyword>
<feature type="transmembrane region" description="Helical" evidence="1">
    <location>
        <begin position="49"/>
        <end position="74"/>
    </location>
</feature>
<dbReference type="VEuPathDB" id="VectorBase:GPPI040163"/>
<keyword evidence="1" id="KW-1133">Transmembrane helix</keyword>
<dbReference type="EnsemblMetazoa" id="GPPI040163-RA">
    <property type="protein sequence ID" value="GPPI040163-PA"/>
    <property type="gene ID" value="GPPI040163"/>
</dbReference>